<keyword evidence="1" id="KW-0812">Transmembrane</keyword>
<evidence type="ECO:0000313" key="2">
    <source>
        <dbReference type="EMBL" id="CAA0116411.1"/>
    </source>
</evidence>
<keyword evidence="3" id="KW-1185">Reference proteome</keyword>
<feature type="transmembrane region" description="Helical" evidence="1">
    <location>
        <begin position="250"/>
        <end position="270"/>
    </location>
</feature>
<organism evidence="2 3">
    <name type="scientific">BD1-7 clade bacterium</name>
    <dbReference type="NCBI Taxonomy" id="2029982"/>
    <lineage>
        <taxon>Bacteria</taxon>
        <taxon>Pseudomonadati</taxon>
        <taxon>Pseudomonadota</taxon>
        <taxon>Gammaproteobacteria</taxon>
        <taxon>Cellvibrionales</taxon>
        <taxon>Spongiibacteraceae</taxon>
        <taxon>BD1-7 clade</taxon>
    </lineage>
</organism>
<sequence length="300" mass="34499">MSTDTHAARPSKTVSMVWIIIAYIACCGAAALWLYNGPSTGSLLLDSFVADVIATVVIFIFSRVFKNSSFYDAYWSVIPPLFLLYWWDVAGHGNETRYLLISLVVWYWAIRLTWNWAKHWEGLNHEDWRYPIVRDRFPKLAIFSDFFGVHFFPTVQVFLGLLPAYACLTLSQAEPGILDYIATAIGITAVTIQLIADRQLHQFIAYRKPGQIIDQGLWSWSRHPNYFGEISFWASLALFGLAAWPQGWWWQIIGFVAMLVMFVTASIPLMETRSLERRPQYQDIIDRVSVLVPLPPKPKR</sequence>
<evidence type="ECO:0008006" key="4">
    <source>
        <dbReference type="Google" id="ProtNLM"/>
    </source>
</evidence>
<dbReference type="PROSITE" id="PS50244">
    <property type="entry name" value="S5A_REDUCTASE"/>
    <property type="match status" value="1"/>
</dbReference>
<evidence type="ECO:0000256" key="1">
    <source>
        <dbReference type="SAM" id="Phobius"/>
    </source>
</evidence>
<feature type="transmembrane region" description="Helical" evidence="1">
    <location>
        <begin position="41"/>
        <end position="62"/>
    </location>
</feature>
<feature type="transmembrane region" description="Helical" evidence="1">
    <location>
        <begin position="16"/>
        <end position="35"/>
    </location>
</feature>
<reference evidence="2 3" key="1">
    <citation type="submission" date="2019-11" db="EMBL/GenBank/DDBJ databases">
        <authorList>
            <person name="Holert J."/>
        </authorList>
    </citation>
    <scope>NUCLEOTIDE SEQUENCE [LARGE SCALE GENOMIC DNA]</scope>
    <source>
        <strain evidence="2">SB11_3</strain>
    </source>
</reference>
<dbReference type="PANTHER" id="PTHR32251">
    <property type="entry name" value="3-OXO-5-ALPHA-STEROID 4-DEHYDROGENASE"/>
    <property type="match status" value="1"/>
</dbReference>
<dbReference type="EMBL" id="CACSIO010000023">
    <property type="protein sequence ID" value="CAA0116411.1"/>
    <property type="molecule type" value="Genomic_DNA"/>
</dbReference>
<dbReference type="Gene3D" id="1.20.120.1630">
    <property type="match status" value="1"/>
</dbReference>
<evidence type="ECO:0000313" key="3">
    <source>
        <dbReference type="Proteomes" id="UP000441399"/>
    </source>
</evidence>
<feature type="transmembrane region" description="Helical" evidence="1">
    <location>
        <begin position="137"/>
        <end position="165"/>
    </location>
</feature>
<dbReference type="Proteomes" id="UP000441399">
    <property type="component" value="Unassembled WGS sequence"/>
</dbReference>
<name>A0A5S9QDN1_9GAMM</name>
<proteinExistence type="predicted"/>
<feature type="transmembrane region" description="Helical" evidence="1">
    <location>
        <begin position="226"/>
        <end position="244"/>
    </location>
</feature>
<dbReference type="GO" id="GO:0016020">
    <property type="term" value="C:membrane"/>
    <property type="evidence" value="ECO:0007669"/>
    <property type="project" value="TreeGrafter"/>
</dbReference>
<dbReference type="InterPro" id="IPR010721">
    <property type="entry name" value="UstE-like"/>
</dbReference>
<dbReference type="PANTHER" id="PTHR32251:SF23">
    <property type="entry name" value="3-OXO-5-ALPHA-STEROID 4-DEHYDROGENASE (DUF1295)"/>
    <property type="match status" value="1"/>
</dbReference>
<feature type="transmembrane region" description="Helical" evidence="1">
    <location>
        <begin position="177"/>
        <end position="196"/>
    </location>
</feature>
<keyword evidence="1" id="KW-1133">Transmembrane helix</keyword>
<accession>A0A5S9QDN1</accession>
<keyword evidence="1" id="KW-0472">Membrane</keyword>
<protein>
    <recommendedName>
        <fullName evidence="4">Steroid 5-alpha reductase C-terminal domain-containing protein</fullName>
    </recommendedName>
</protein>
<dbReference type="AlphaFoldDB" id="A0A5S9QDN1"/>
<dbReference type="Pfam" id="PF06966">
    <property type="entry name" value="DUF1295"/>
    <property type="match status" value="1"/>
</dbReference>
<dbReference type="OrthoDB" id="9779233at2"/>
<gene>
    <name evidence="2" type="ORF">OPDIPICF_01848</name>
</gene>